<reference evidence="10" key="1">
    <citation type="submission" date="2016-07" db="EMBL/GenBank/DDBJ databases">
        <title>Comparative genomics of the Campylobacter concisus group.</title>
        <authorList>
            <person name="Miller W.G."/>
            <person name="Yee E."/>
            <person name="Chapman M.H."/>
            <person name="Huynh S."/>
            <person name="Bono J.L."/>
            <person name="On S.L.W."/>
            <person name="StLeger J."/>
            <person name="Foster G."/>
            <person name="Parker C.T."/>
        </authorList>
    </citation>
    <scope>NUCLEOTIDE SEQUENCE</scope>
    <source>
        <strain evidence="10">525.92</strain>
    </source>
</reference>
<comment type="similarity">
    <text evidence="7 8">Belongs to the SelA family.</text>
</comment>
<dbReference type="EC" id="2.9.1.1" evidence="8"/>
<dbReference type="UniPathway" id="UPA00906">
    <property type="reaction ID" value="UER00896"/>
</dbReference>
<dbReference type="GO" id="GO:0005737">
    <property type="term" value="C:cytoplasm"/>
    <property type="evidence" value="ECO:0007669"/>
    <property type="project" value="UniProtKB-SubCell"/>
</dbReference>
<evidence type="ECO:0000256" key="1">
    <source>
        <dbReference type="ARBA" id="ARBA00001933"/>
    </source>
</evidence>
<accession>A7H0F3</accession>
<dbReference type="STRING" id="360105.CCV52592_0540"/>
<keyword evidence="4 8" id="KW-0663">Pyridoxal phosphate</keyword>
<dbReference type="Gene3D" id="3.40.640.10">
    <property type="entry name" value="Type I PLP-dependent aspartate aminotransferase-like (Major domain)"/>
    <property type="match status" value="1"/>
</dbReference>
<keyword evidence="2 8" id="KW-0963">Cytoplasm</keyword>
<keyword evidence="6 8" id="KW-0711">Selenium</keyword>
<organism evidence="10 11">
    <name type="scientific">Campylobacter curvus (strain 525.92)</name>
    <dbReference type="NCBI Taxonomy" id="360105"/>
    <lineage>
        <taxon>Bacteria</taxon>
        <taxon>Pseudomonadati</taxon>
        <taxon>Campylobacterota</taxon>
        <taxon>Epsilonproteobacteria</taxon>
        <taxon>Campylobacterales</taxon>
        <taxon>Campylobacteraceae</taxon>
        <taxon>Campylobacter</taxon>
    </lineage>
</organism>
<dbReference type="OrthoDB" id="9787096at2"/>
<dbReference type="Pfam" id="PF03841">
    <property type="entry name" value="SelA"/>
    <property type="match status" value="1"/>
</dbReference>
<dbReference type="AlphaFoldDB" id="A7H0F3"/>
<evidence type="ECO:0000313" key="11">
    <source>
        <dbReference type="Proteomes" id="UP000006380"/>
    </source>
</evidence>
<evidence type="ECO:0000256" key="2">
    <source>
        <dbReference type="ARBA" id="ARBA00022490"/>
    </source>
</evidence>
<feature type="modified residue" description="N6-(pyridoxal phosphate)lysine" evidence="8 9">
    <location>
        <position position="284"/>
    </location>
</feature>
<keyword evidence="11" id="KW-1185">Reference proteome</keyword>
<keyword evidence="3 8" id="KW-0808">Transferase</keyword>
<comment type="catalytic activity">
    <reaction evidence="8">
        <text>L-seryl-tRNA(Sec) + selenophosphate + H(+) = L-selenocysteinyl-tRNA(Sec) + phosphate</text>
        <dbReference type="Rhea" id="RHEA:22728"/>
        <dbReference type="Rhea" id="RHEA-COMP:9742"/>
        <dbReference type="Rhea" id="RHEA-COMP:9743"/>
        <dbReference type="ChEBI" id="CHEBI:15378"/>
        <dbReference type="ChEBI" id="CHEBI:16144"/>
        <dbReference type="ChEBI" id="CHEBI:43474"/>
        <dbReference type="ChEBI" id="CHEBI:78533"/>
        <dbReference type="ChEBI" id="CHEBI:78573"/>
        <dbReference type="EC" id="2.9.1.1"/>
    </reaction>
</comment>
<comment type="cofactor">
    <cofactor evidence="1 8 9">
        <name>pyridoxal 5'-phosphate</name>
        <dbReference type="ChEBI" id="CHEBI:597326"/>
    </cofactor>
</comment>
<dbReference type="EMBL" id="CP000767">
    <property type="protein sequence ID" value="EAU01392.1"/>
    <property type="molecule type" value="Genomic_DNA"/>
</dbReference>
<dbReference type="Proteomes" id="UP000006380">
    <property type="component" value="Chromosome"/>
</dbReference>
<dbReference type="HOGENOM" id="CLU_038142_1_0_7"/>
<evidence type="ECO:0000256" key="5">
    <source>
        <dbReference type="ARBA" id="ARBA00022917"/>
    </source>
</evidence>
<dbReference type="GO" id="GO:0001717">
    <property type="term" value="P:conversion of seryl-tRNAsec to selenocys-tRNAsec"/>
    <property type="evidence" value="ECO:0007669"/>
    <property type="project" value="UniProtKB-UniRule"/>
</dbReference>
<comment type="pathway">
    <text evidence="8">Aminoacyl-tRNA biosynthesis; selenocysteinyl-tRNA(Sec) biosynthesis; selenocysteinyl-tRNA(Sec) from L-seryl-tRNA(Sec) (bacterial route): step 1/1.</text>
</comment>
<evidence type="ECO:0000256" key="4">
    <source>
        <dbReference type="ARBA" id="ARBA00022898"/>
    </source>
</evidence>
<dbReference type="RefSeq" id="WP_011992712.1">
    <property type="nucleotide sequence ID" value="NC_009715.2"/>
</dbReference>
<evidence type="ECO:0000256" key="9">
    <source>
        <dbReference type="PIRSR" id="PIRSR618319-50"/>
    </source>
</evidence>
<evidence type="ECO:0000256" key="6">
    <source>
        <dbReference type="ARBA" id="ARBA00023266"/>
    </source>
</evidence>
<dbReference type="PANTHER" id="PTHR32328:SF0">
    <property type="entry name" value="L-SERYL-TRNA(SEC) SELENIUM TRANSFERASE"/>
    <property type="match status" value="1"/>
</dbReference>
<evidence type="ECO:0000313" key="10">
    <source>
        <dbReference type="EMBL" id="EAU01392.1"/>
    </source>
</evidence>
<dbReference type="InterPro" id="IPR015424">
    <property type="entry name" value="PyrdxlP-dep_Trfase"/>
</dbReference>
<evidence type="ECO:0000256" key="8">
    <source>
        <dbReference type="HAMAP-Rule" id="MF_00423"/>
    </source>
</evidence>
<dbReference type="SUPFAM" id="SSF53383">
    <property type="entry name" value="PLP-dependent transferases"/>
    <property type="match status" value="1"/>
</dbReference>
<dbReference type="GO" id="GO:0001514">
    <property type="term" value="P:selenocysteine incorporation"/>
    <property type="evidence" value="ECO:0007669"/>
    <property type="project" value="UniProtKB-UniRule"/>
</dbReference>
<dbReference type="KEGG" id="ccv:CCV52592_0540"/>
<dbReference type="NCBIfam" id="TIGR00474">
    <property type="entry name" value="selA"/>
    <property type="match status" value="1"/>
</dbReference>
<comment type="function">
    <text evidence="8">Converts seryl-tRNA(Sec) to selenocysteinyl-tRNA(Sec) required for selenoprotein biosynthesis.</text>
</comment>
<keyword evidence="5 8" id="KW-0648">Protein biosynthesis</keyword>
<protein>
    <recommendedName>
        <fullName evidence="8">L-seryl-tRNA(Sec) selenium transferase</fullName>
        <ecNumber evidence="8">2.9.1.1</ecNumber>
    </recommendedName>
    <alternativeName>
        <fullName evidence="8">Selenocysteine synthase</fullName>
        <shortName evidence="8">Sec synthase</shortName>
    </alternativeName>
    <alternativeName>
        <fullName evidence="8">Selenocysteinyl-tRNA(Sec) synthase</fullName>
    </alternativeName>
</protein>
<dbReference type="InterPro" id="IPR018319">
    <property type="entry name" value="SelA-like"/>
</dbReference>
<name>A7H0F3_CAMC5</name>
<evidence type="ECO:0000256" key="3">
    <source>
        <dbReference type="ARBA" id="ARBA00022679"/>
    </source>
</evidence>
<comment type="subcellular location">
    <subcellularLocation>
        <location evidence="8">Cytoplasm</location>
    </subcellularLocation>
</comment>
<gene>
    <name evidence="8 10" type="primary">selA</name>
    <name evidence="10" type="ORF">CCV52592_0540</name>
</gene>
<proteinExistence type="inferred from homology"/>
<dbReference type="InterPro" id="IPR015421">
    <property type="entry name" value="PyrdxlP-dep_Trfase_major"/>
</dbReference>
<evidence type="ECO:0000256" key="7">
    <source>
        <dbReference type="ARBA" id="ARBA00044507"/>
    </source>
</evidence>
<dbReference type="PANTHER" id="PTHR32328">
    <property type="entry name" value="L-SERYL-TRNA(SEC) SELENIUM TRANSFERASE"/>
    <property type="match status" value="1"/>
</dbReference>
<dbReference type="InterPro" id="IPR004534">
    <property type="entry name" value="SelA_trans"/>
</dbReference>
<sequence>MSFQNLPQIDKILNLERFKDAIKPVLGEISRDILKEQRELLKLGQNSLSKESIIEKIAQKYEQYKAGELAPLINATGVSIHTNLGRSVIDERIYERAKEIICSYSNLEYNLLSGSRGNRYDYSAGLLSTLFGSEDALIVNNNASAVFLVLNTFARGGETIVSRGELVEIGGSFRVPEVMSASGTSLKEIGTTNKTRLGDYENAINENTKMLLKVHRSNFDVVGFSEDVGIGEISNLAKSKGLLDYYDLGSGHIGDLPYNLDKDEPSVSKILQSGSSLVSFSGDKLFGSVQCGIILGKKELIAKLRKNQLLRMLRVDKVIISLLCESIKAYINKEFSLITTLNQLHKSVDELKILAGEINQNLAHPLEILDTQTFVGGGTMPNKRIPSIALTLKGDAQINERNFRAKKVIGRIENDKFLLDLRCVLQKDVAKLTKVINEVTK</sequence>
<dbReference type="GO" id="GO:0004125">
    <property type="term" value="F:L-seryl-tRNA(Sec) selenium transferase activity"/>
    <property type="evidence" value="ECO:0007669"/>
    <property type="project" value="UniProtKB-UniRule"/>
</dbReference>
<dbReference type="HAMAP" id="MF_00423">
    <property type="entry name" value="SelA"/>
    <property type="match status" value="1"/>
</dbReference>
<dbReference type="Gene3D" id="3.90.1150.180">
    <property type="match status" value="1"/>
</dbReference>